<name>A0ABP7MDQ1_9GAMM</name>
<dbReference type="EMBL" id="BAAAZU010000006">
    <property type="protein sequence ID" value="GAA3920657.1"/>
    <property type="molecule type" value="Genomic_DNA"/>
</dbReference>
<sequence>MRTVAATLAAIAILAASACRPEETPEPRADASIAAKPGVEKEKTKPVESKALSKPEVPAEDQRQALRFDMTSQGQAQTAENFDAWMVQQGVSVAKGAPPADAPPDGGAKSGGSAGQGASSSRE</sequence>
<feature type="region of interest" description="Disordered" evidence="1">
    <location>
        <begin position="20"/>
        <end position="60"/>
    </location>
</feature>
<evidence type="ECO:0000313" key="2">
    <source>
        <dbReference type="EMBL" id="GAA3920657.1"/>
    </source>
</evidence>
<dbReference type="RefSeq" id="WP_344759153.1">
    <property type="nucleotide sequence ID" value="NZ_BAAAZU010000006.1"/>
</dbReference>
<feature type="region of interest" description="Disordered" evidence="1">
    <location>
        <begin position="90"/>
        <end position="123"/>
    </location>
</feature>
<evidence type="ECO:0000256" key="1">
    <source>
        <dbReference type="SAM" id="MobiDB-lite"/>
    </source>
</evidence>
<feature type="compositionally biased region" description="Basic and acidic residues" evidence="1">
    <location>
        <begin position="20"/>
        <end position="29"/>
    </location>
</feature>
<accession>A0ABP7MDQ1</accession>
<dbReference type="Proteomes" id="UP001501727">
    <property type="component" value="Unassembled WGS sequence"/>
</dbReference>
<proteinExistence type="predicted"/>
<organism evidence="2 3">
    <name type="scientific">Luteimonas lutimaris</name>
    <dbReference type="NCBI Taxonomy" id="698645"/>
    <lineage>
        <taxon>Bacteria</taxon>
        <taxon>Pseudomonadati</taxon>
        <taxon>Pseudomonadota</taxon>
        <taxon>Gammaproteobacteria</taxon>
        <taxon>Lysobacterales</taxon>
        <taxon>Lysobacteraceae</taxon>
        <taxon>Luteimonas</taxon>
    </lineage>
</organism>
<feature type="compositionally biased region" description="Basic and acidic residues" evidence="1">
    <location>
        <begin position="38"/>
        <end position="53"/>
    </location>
</feature>
<gene>
    <name evidence="2" type="ORF">GCM10022229_12920</name>
</gene>
<keyword evidence="3" id="KW-1185">Reference proteome</keyword>
<reference evidence="3" key="1">
    <citation type="journal article" date="2019" name="Int. J. Syst. Evol. Microbiol.">
        <title>The Global Catalogue of Microorganisms (GCM) 10K type strain sequencing project: providing services to taxonomists for standard genome sequencing and annotation.</title>
        <authorList>
            <consortium name="The Broad Institute Genomics Platform"/>
            <consortium name="The Broad Institute Genome Sequencing Center for Infectious Disease"/>
            <person name="Wu L."/>
            <person name="Ma J."/>
        </authorList>
    </citation>
    <scope>NUCLEOTIDE SEQUENCE [LARGE SCALE GENOMIC DNA]</scope>
    <source>
        <strain evidence="3">JCM 16916</strain>
    </source>
</reference>
<comment type="caution">
    <text evidence="2">The sequence shown here is derived from an EMBL/GenBank/DDBJ whole genome shotgun (WGS) entry which is preliminary data.</text>
</comment>
<feature type="compositionally biased region" description="Low complexity" evidence="1">
    <location>
        <begin position="94"/>
        <end position="107"/>
    </location>
</feature>
<dbReference type="PROSITE" id="PS51257">
    <property type="entry name" value="PROKAR_LIPOPROTEIN"/>
    <property type="match status" value="1"/>
</dbReference>
<protein>
    <submittedName>
        <fullName evidence="2">Uncharacterized protein</fullName>
    </submittedName>
</protein>
<evidence type="ECO:0000313" key="3">
    <source>
        <dbReference type="Proteomes" id="UP001501727"/>
    </source>
</evidence>